<dbReference type="InterPro" id="IPR011047">
    <property type="entry name" value="Quinoprotein_ADH-like_sf"/>
</dbReference>
<keyword evidence="4" id="KW-1185">Reference proteome</keyword>
<keyword evidence="1" id="KW-0732">Signal</keyword>
<feature type="chain" id="PRO_5022784623" evidence="1">
    <location>
        <begin position="20"/>
        <end position="450"/>
    </location>
</feature>
<dbReference type="Pfam" id="PF13360">
    <property type="entry name" value="PQQ_2"/>
    <property type="match status" value="2"/>
</dbReference>
<dbReference type="SUPFAM" id="SSF50998">
    <property type="entry name" value="Quinoprotein alcohol dehydrogenase-like"/>
    <property type="match status" value="2"/>
</dbReference>
<evidence type="ECO:0000313" key="4">
    <source>
        <dbReference type="Proteomes" id="UP000325286"/>
    </source>
</evidence>
<dbReference type="InterPro" id="IPR018391">
    <property type="entry name" value="PQQ_b-propeller_rpt"/>
</dbReference>
<dbReference type="RefSeq" id="WP_068138502.1">
    <property type="nucleotide sequence ID" value="NZ_CP042914.1"/>
</dbReference>
<dbReference type="KEGG" id="rul:UC8_12040"/>
<dbReference type="InterPro" id="IPR002372">
    <property type="entry name" value="PQQ_rpt_dom"/>
</dbReference>
<dbReference type="PANTHER" id="PTHR34512">
    <property type="entry name" value="CELL SURFACE PROTEIN"/>
    <property type="match status" value="1"/>
</dbReference>
<accession>A0A5B9QZ30</accession>
<organism evidence="3 4">
    <name type="scientific">Roseimaritima ulvae</name>
    <dbReference type="NCBI Taxonomy" id="980254"/>
    <lineage>
        <taxon>Bacteria</taxon>
        <taxon>Pseudomonadati</taxon>
        <taxon>Planctomycetota</taxon>
        <taxon>Planctomycetia</taxon>
        <taxon>Pirellulales</taxon>
        <taxon>Pirellulaceae</taxon>
        <taxon>Roseimaritima</taxon>
    </lineage>
</organism>
<dbReference type="EMBL" id="CP042914">
    <property type="protein sequence ID" value="QEG39243.1"/>
    <property type="molecule type" value="Genomic_DNA"/>
</dbReference>
<feature type="domain" description="Pyrrolo-quinoline quinone repeat" evidence="2">
    <location>
        <begin position="86"/>
        <end position="256"/>
    </location>
</feature>
<dbReference type="Proteomes" id="UP000325286">
    <property type="component" value="Chromosome"/>
</dbReference>
<feature type="domain" description="Pyrrolo-quinoline quinone repeat" evidence="2">
    <location>
        <begin position="401"/>
        <end position="446"/>
    </location>
</feature>
<evidence type="ECO:0000259" key="2">
    <source>
        <dbReference type="Pfam" id="PF13360"/>
    </source>
</evidence>
<dbReference type="Gene3D" id="2.130.10.10">
    <property type="entry name" value="YVTN repeat-like/Quinoprotein amine dehydrogenase"/>
    <property type="match status" value="2"/>
</dbReference>
<dbReference type="PANTHER" id="PTHR34512:SF30">
    <property type="entry name" value="OUTER MEMBRANE PROTEIN ASSEMBLY FACTOR BAMB"/>
    <property type="match status" value="1"/>
</dbReference>
<dbReference type="SMART" id="SM00564">
    <property type="entry name" value="PQQ"/>
    <property type="match status" value="3"/>
</dbReference>
<feature type="signal peptide" evidence="1">
    <location>
        <begin position="1"/>
        <end position="19"/>
    </location>
</feature>
<reference evidence="3 4" key="1">
    <citation type="submission" date="2019-08" db="EMBL/GenBank/DDBJ databases">
        <title>Deep-cultivation of Planctomycetes and their phenomic and genomic characterization uncovers novel biology.</title>
        <authorList>
            <person name="Wiegand S."/>
            <person name="Jogler M."/>
            <person name="Boedeker C."/>
            <person name="Pinto D."/>
            <person name="Vollmers J."/>
            <person name="Rivas-Marin E."/>
            <person name="Kohn T."/>
            <person name="Peeters S.H."/>
            <person name="Heuer A."/>
            <person name="Rast P."/>
            <person name="Oberbeckmann S."/>
            <person name="Bunk B."/>
            <person name="Jeske O."/>
            <person name="Meyerdierks A."/>
            <person name="Storesund J.E."/>
            <person name="Kallscheuer N."/>
            <person name="Luecker S."/>
            <person name="Lage O.M."/>
            <person name="Pohl T."/>
            <person name="Merkel B.J."/>
            <person name="Hornburger P."/>
            <person name="Mueller R.-W."/>
            <person name="Bruemmer F."/>
            <person name="Labrenz M."/>
            <person name="Spormann A.M."/>
            <person name="Op den Camp H."/>
            <person name="Overmann J."/>
            <person name="Amann R."/>
            <person name="Jetten M.S.M."/>
            <person name="Mascher T."/>
            <person name="Medema M.H."/>
            <person name="Devos D.P."/>
            <person name="Kaster A.-K."/>
            <person name="Ovreas L."/>
            <person name="Rohde M."/>
            <person name="Galperin M.Y."/>
            <person name="Jogler C."/>
        </authorList>
    </citation>
    <scope>NUCLEOTIDE SEQUENCE [LARGE SCALE GENOMIC DNA]</scope>
    <source>
        <strain evidence="3 4">UC8</strain>
    </source>
</reference>
<dbReference type="InterPro" id="IPR015943">
    <property type="entry name" value="WD40/YVTN_repeat-like_dom_sf"/>
</dbReference>
<proteinExistence type="predicted"/>
<sequence precursor="true">MIRYVCLSALWLVACVAAAESWPTYRHDNRRSGVTSDSLSLPLRQQWVRQSTQPPLPSWTGPAKWDAYSGNTGLQSMRNFDPCFYVTVAGGQVYFGSSVDDAVHSLDAQTGKERWTYFTGAPVRFPPTIESQRAYFGSDDGFAYCCDTKTGRLVWKSQAAPKPRYVPSNRKLISVWPVRTGVLVQDGTACFAGSLVPWEPSYFWRVDAESGQPSGDQQYQTEIAGVTLQGALLASSERVYVPQGRAAPLAIDWTTGKSLGAIGEAGGVFCILTEDEWLLAGPQNQKSRSDEIRVADASNRNRMASFSGTNRILVEGEYAWLPAAGKLKSLDRKVYVDAEVEIAAADKVLGDKNADASQKAAAKARREAAVEKRESAWRWEIECLNPLEFIKTTDALIVGFDGEVRIYDPDSGKLLWKTVVDGAAHGLTVADGQLFVSTGLGHIYAFGSSR</sequence>
<evidence type="ECO:0000256" key="1">
    <source>
        <dbReference type="SAM" id="SignalP"/>
    </source>
</evidence>
<evidence type="ECO:0000313" key="3">
    <source>
        <dbReference type="EMBL" id="QEG39243.1"/>
    </source>
</evidence>
<dbReference type="OrthoDB" id="218952at2"/>
<name>A0A5B9QZ30_9BACT</name>
<dbReference type="AlphaFoldDB" id="A0A5B9QZ30"/>
<dbReference type="PROSITE" id="PS51257">
    <property type="entry name" value="PROKAR_LIPOPROTEIN"/>
    <property type="match status" value="1"/>
</dbReference>
<gene>
    <name evidence="3" type="ORF">UC8_12040</name>
</gene>
<protein>
    <submittedName>
        <fullName evidence="3">Outer membrane biogenesis protein BamB</fullName>
    </submittedName>
</protein>